<dbReference type="Pfam" id="PF22936">
    <property type="entry name" value="Pol_BBD"/>
    <property type="match status" value="1"/>
</dbReference>
<dbReference type="InterPro" id="IPR054722">
    <property type="entry name" value="PolX-like_BBD"/>
</dbReference>
<organism evidence="2 3">
    <name type="scientific">Cajanus cajan</name>
    <name type="common">Pigeon pea</name>
    <name type="synonym">Cajanus indicus</name>
    <dbReference type="NCBI Taxonomy" id="3821"/>
    <lineage>
        <taxon>Eukaryota</taxon>
        <taxon>Viridiplantae</taxon>
        <taxon>Streptophyta</taxon>
        <taxon>Embryophyta</taxon>
        <taxon>Tracheophyta</taxon>
        <taxon>Spermatophyta</taxon>
        <taxon>Magnoliopsida</taxon>
        <taxon>eudicotyledons</taxon>
        <taxon>Gunneridae</taxon>
        <taxon>Pentapetalae</taxon>
        <taxon>rosids</taxon>
        <taxon>fabids</taxon>
        <taxon>Fabales</taxon>
        <taxon>Fabaceae</taxon>
        <taxon>Papilionoideae</taxon>
        <taxon>50 kb inversion clade</taxon>
        <taxon>NPAAA clade</taxon>
        <taxon>indigoferoid/millettioid clade</taxon>
        <taxon>Phaseoleae</taxon>
        <taxon>Cajanus</taxon>
    </lineage>
</organism>
<sequence>MSTIERFVQPAIPRFDGHYDFWSMTIENFLRSKELWQLVEEGIPVLDATSTEVQRKSVAESTLKDLKVKNYLFQAIDREILETILDKSTLQAIWQSMQKKYQGSTRVKRAQLQALRREFELLSMKEGEKVDAYLGRTLSIVNKMKSNGEKVDSSTVVSKILRSLTSKFNYVVCSIEESNDLSTLSIDELHGSLLVHEQRMQSLQPEEQVLKITHDDRSGTSRGRGRGYSRGWGRGRGRQPLNRALIECFYYHKLGHFQYECPEFEKKAHYATFDESKEAEDELLLATYEEMPQSVQEEHWFLDSGCSNHMTGNKLWFTEVREEGFNRSVKLGNNTTMAVTAKGSIRIQINGTSHVITNVYYVPELKTNLLSLGQLQEKGLAVLFQNDTCKIYHPD</sequence>
<evidence type="ECO:0000313" key="2">
    <source>
        <dbReference type="EMBL" id="KYP56956.1"/>
    </source>
</evidence>
<gene>
    <name evidence="2" type="ORF">KK1_003207</name>
</gene>
<proteinExistence type="predicted"/>
<dbReference type="Pfam" id="PF14223">
    <property type="entry name" value="Retrotran_gag_2"/>
    <property type="match status" value="1"/>
</dbReference>
<feature type="domain" description="Retrovirus-related Pol polyprotein from transposon TNT 1-94-like beta-barrel" evidence="1">
    <location>
        <begin position="300"/>
        <end position="379"/>
    </location>
</feature>
<protein>
    <submittedName>
        <fullName evidence="2">Retrovirus-related Pol polyprotein from transposon TNT 1-94</fullName>
    </submittedName>
</protein>
<reference evidence="2 3" key="1">
    <citation type="journal article" date="2012" name="Nat. Biotechnol.">
        <title>Draft genome sequence of pigeonpea (Cajanus cajan), an orphan legume crop of resource-poor farmers.</title>
        <authorList>
            <person name="Varshney R.K."/>
            <person name="Chen W."/>
            <person name="Li Y."/>
            <person name="Bharti A.K."/>
            <person name="Saxena R.K."/>
            <person name="Schlueter J.A."/>
            <person name="Donoghue M.T."/>
            <person name="Azam S."/>
            <person name="Fan G."/>
            <person name="Whaley A.M."/>
            <person name="Farmer A.D."/>
            <person name="Sheridan J."/>
            <person name="Iwata A."/>
            <person name="Tuteja R."/>
            <person name="Penmetsa R.V."/>
            <person name="Wu W."/>
            <person name="Upadhyaya H.D."/>
            <person name="Yang S.P."/>
            <person name="Shah T."/>
            <person name="Saxena K.B."/>
            <person name="Michael T."/>
            <person name="McCombie W.R."/>
            <person name="Yang B."/>
            <person name="Zhang G."/>
            <person name="Yang H."/>
            <person name="Wang J."/>
            <person name="Spillane C."/>
            <person name="Cook D.R."/>
            <person name="May G.D."/>
            <person name="Xu X."/>
            <person name="Jackson S.A."/>
        </authorList>
    </citation>
    <scope>NUCLEOTIDE SEQUENCE [LARGE SCALE GENOMIC DNA]</scope>
    <source>
        <strain evidence="3">cv. Asha</strain>
    </source>
</reference>
<dbReference type="EMBL" id="CM003613">
    <property type="protein sequence ID" value="KYP56956.1"/>
    <property type="molecule type" value="Genomic_DNA"/>
</dbReference>
<dbReference type="GO" id="GO:0008270">
    <property type="term" value="F:zinc ion binding"/>
    <property type="evidence" value="ECO:0007669"/>
    <property type="project" value="InterPro"/>
</dbReference>
<dbReference type="GO" id="GO:0003676">
    <property type="term" value="F:nucleic acid binding"/>
    <property type="evidence" value="ECO:0007669"/>
    <property type="project" value="InterPro"/>
</dbReference>
<evidence type="ECO:0000313" key="3">
    <source>
        <dbReference type="Proteomes" id="UP000075243"/>
    </source>
</evidence>
<dbReference type="InterPro" id="IPR036875">
    <property type="entry name" value="Znf_CCHC_sf"/>
</dbReference>
<dbReference type="AlphaFoldDB" id="A0A151SQ46"/>
<dbReference type="Gramene" id="C.cajan_03135.t">
    <property type="protein sequence ID" value="C.cajan_03135.t.cds1"/>
    <property type="gene ID" value="C.cajan_03135"/>
</dbReference>
<keyword evidence="3" id="KW-1185">Reference proteome</keyword>
<evidence type="ECO:0000259" key="1">
    <source>
        <dbReference type="Pfam" id="PF22936"/>
    </source>
</evidence>
<dbReference type="PANTHER" id="PTHR35317">
    <property type="entry name" value="OS04G0629600 PROTEIN"/>
    <property type="match status" value="1"/>
</dbReference>
<dbReference type="OrthoDB" id="2013098at2759"/>
<dbReference type="OMA" id="AVECYRC"/>
<accession>A0A151SQ46</accession>
<dbReference type="Proteomes" id="UP000075243">
    <property type="component" value="Chromosome 11"/>
</dbReference>
<name>A0A151SQ46_CAJCA</name>
<dbReference type="PANTHER" id="PTHR35317:SF27">
    <property type="entry name" value="RETROVIRUS-RELATED POL POLYPROTEIN FROM TRANSPOSON TNT 1-94"/>
    <property type="match status" value="1"/>
</dbReference>
<dbReference type="SUPFAM" id="SSF57756">
    <property type="entry name" value="Retrovirus zinc finger-like domains"/>
    <property type="match status" value="1"/>
</dbReference>